<feature type="region of interest" description="Disordered" evidence="5">
    <location>
        <begin position="390"/>
        <end position="421"/>
    </location>
</feature>
<evidence type="ECO:0000259" key="6">
    <source>
        <dbReference type="PROSITE" id="PS50021"/>
    </source>
</evidence>
<dbReference type="InParanoid" id="A0A6P8P8L8"/>
<dbReference type="AlphaFoldDB" id="A0A6P8P8L8"/>
<dbReference type="InterPro" id="IPR036872">
    <property type="entry name" value="CH_dom_sf"/>
</dbReference>
<dbReference type="SUPFAM" id="SSF47576">
    <property type="entry name" value="Calponin-homology domain, CH-domain"/>
    <property type="match status" value="1"/>
</dbReference>
<comment type="similarity">
    <text evidence="4">Belongs to the GAS2 family.</text>
</comment>
<dbReference type="GO" id="GO:1904825">
    <property type="term" value="P:protein localization to microtubule plus-end"/>
    <property type="evidence" value="ECO:0007669"/>
    <property type="project" value="TreeGrafter"/>
</dbReference>
<evidence type="ECO:0000256" key="4">
    <source>
        <dbReference type="ARBA" id="ARBA00038441"/>
    </source>
</evidence>
<evidence type="ECO:0000256" key="1">
    <source>
        <dbReference type="ARBA" id="ARBA00004120"/>
    </source>
</evidence>
<feature type="domain" description="GAR" evidence="7">
    <location>
        <begin position="194"/>
        <end position="266"/>
    </location>
</feature>
<dbReference type="FunFam" id="1.10.418.10:FF:000047">
    <property type="entry name" value="Growth arrest specific 2 like 1"/>
    <property type="match status" value="1"/>
</dbReference>
<dbReference type="InterPro" id="IPR001715">
    <property type="entry name" value="CH_dom"/>
</dbReference>
<feature type="compositionally biased region" description="Basic and acidic residues" evidence="5">
    <location>
        <begin position="997"/>
        <end position="1009"/>
    </location>
</feature>
<dbReference type="GO" id="GO:0008093">
    <property type="term" value="F:cytoskeletal anchor activity"/>
    <property type="evidence" value="ECO:0007669"/>
    <property type="project" value="TreeGrafter"/>
</dbReference>
<accession>A0A6P8P8L8</accession>
<dbReference type="GO" id="GO:0035371">
    <property type="term" value="C:microtubule plus-end"/>
    <property type="evidence" value="ECO:0007669"/>
    <property type="project" value="TreeGrafter"/>
</dbReference>
<keyword evidence="2" id="KW-0963">Cytoplasm</keyword>
<comment type="subcellular location">
    <subcellularLocation>
        <location evidence="1">Cytoplasm</location>
        <location evidence="1">Cytoskeleton</location>
        <location evidence="1">Cilium basal body</location>
    </subcellularLocation>
</comment>
<feature type="compositionally biased region" description="Polar residues" evidence="5">
    <location>
        <begin position="703"/>
        <end position="724"/>
    </location>
</feature>
<proteinExistence type="inferred from homology"/>
<evidence type="ECO:0000313" key="8">
    <source>
        <dbReference type="Proteomes" id="UP000515159"/>
    </source>
</evidence>
<evidence type="ECO:0000256" key="2">
    <source>
        <dbReference type="ARBA" id="ARBA00022490"/>
    </source>
</evidence>
<dbReference type="RefSeq" id="XP_033777130.1">
    <property type="nucleotide sequence ID" value="XM_033921239.1"/>
</dbReference>
<dbReference type="CDD" id="cd21268">
    <property type="entry name" value="CH_GAS2L1_2"/>
    <property type="match status" value="1"/>
</dbReference>
<gene>
    <name evidence="9" type="primary">LOC117348777</name>
</gene>
<dbReference type="PANTHER" id="PTHR46756:SF26">
    <property type="entry name" value="GAS2-LIKE PROTEIN 2B"/>
    <property type="match status" value="1"/>
</dbReference>
<evidence type="ECO:0000256" key="5">
    <source>
        <dbReference type="SAM" id="MobiDB-lite"/>
    </source>
</evidence>
<dbReference type="GO" id="GO:0005884">
    <property type="term" value="C:actin filament"/>
    <property type="evidence" value="ECO:0007669"/>
    <property type="project" value="TreeGrafter"/>
</dbReference>
<feature type="region of interest" description="Disordered" evidence="5">
    <location>
        <begin position="614"/>
        <end position="635"/>
    </location>
</feature>
<dbReference type="PROSITE" id="PS51460">
    <property type="entry name" value="GAR"/>
    <property type="match status" value="1"/>
</dbReference>
<dbReference type="GO" id="GO:0031110">
    <property type="term" value="P:regulation of microtubule polymerization or depolymerization"/>
    <property type="evidence" value="ECO:0007669"/>
    <property type="project" value="TreeGrafter"/>
</dbReference>
<dbReference type="Gene3D" id="3.30.920.20">
    <property type="entry name" value="Gas2-like domain"/>
    <property type="match status" value="1"/>
</dbReference>
<dbReference type="InterPro" id="IPR036534">
    <property type="entry name" value="GAR_dom_sf"/>
</dbReference>
<feature type="domain" description="Calponin-homology (CH)" evidence="6">
    <location>
        <begin position="23"/>
        <end position="150"/>
    </location>
</feature>
<dbReference type="FunCoup" id="A0A6P8P8L8">
    <property type="interactions" value="17"/>
</dbReference>
<dbReference type="GO" id="GO:0051015">
    <property type="term" value="F:actin filament binding"/>
    <property type="evidence" value="ECO:0007669"/>
    <property type="project" value="TreeGrafter"/>
</dbReference>
<dbReference type="GO" id="GO:0001725">
    <property type="term" value="C:stress fiber"/>
    <property type="evidence" value="ECO:0007669"/>
    <property type="project" value="TreeGrafter"/>
</dbReference>
<dbReference type="Pfam" id="PF00307">
    <property type="entry name" value="CH"/>
    <property type="match status" value="1"/>
</dbReference>
<dbReference type="KEGG" id="gsh:117348777"/>
<feature type="region of interest" description="Disordered" evidence="5">
    <location>
        <begin position="487"/>
        <end position="526"/>
    </location>
</feature>
<feature type="compositionally biased region" description="Low complexity" evidence="5">
    <location>
        <begin position="328"/>
        <end position="343"/>
    </location>
</feature>
<evidence type="ECO:0000256" key="3">
    <source>
        <dbReference type="ARBA" id="ARBA00023212"/>
    </source>
</evidence>
<feature type="compositionally biased region" description="Polar residues" evidence="5">
    <location>
        <begin position="619"/>
        <end position="635"/>
    </location>
</feature>
<reference evidence="9" key="1">
    <citation type="submission" date="2025-08" db="UniProtKB">
        <authorList>
            <consortium name="RefSeq"/>
        </authorList>
    </citation>
    <scope>IDENTIFICATION</scope>
</reference>
<dbReference type="SUPFAM" id="SSF143575">
    <property type="entry name" value="GAS2 domain-like"/>
    <property type="match status" value="1"/>
</dbReference>
<dbReference type="Pfam" id="PF02187">
    <property type="entry name" value="GAS2"/>
    <property type="match status" value="1"/>
</dbReference>
<dbReference type="FunFam" id="3.30.920.20:FF:000004">
    <property type="entry name" value="GAS2-like protein 1 isoform X1"/>
    <property type="match status" value="1"/>
</dbReference>
<feature type="compositionally biased region" description="Polar residues" evidence="5">
    <location>
        <begin position="497"/>
        <end position="514"/>
    </location>
</feature>
<dbReference type="GO" id="GO:0005737">
    <property type="term" value="C:cytoplasm"/>
    <property type="evidence" value="ECO:0007669"/>
    <property type="project" value="TreeGrafter"/>
</dbReference>
<feature type="region of interest" description="Disordered" evidence="5">
    <location>
        <begin position="974"/>
        <end position="1017"/>
    </location>
</feature>
<evidence type="ECO:0000313" key="9">
    <source>
        <dbReference type="RefSeq" id="XP_033777130.1"/>
    </source>
</evidence>
<feature type="region of interest" description="Disordered" evidence="5">
    <location>
        <begin position="817"/>
        <end position="839"/>
    </location>
</feature>
<feature type="region of interest" description="Disordered" evidence="5">
    <location>
        <begin position="910"/>
        <end position="930"/>
    </location>
</feature>
<dbReference type="GO" id="GO:0008017">
    <property type="term" value="F:microtubule binding"/>
    <property type="evidence" value="ECO:0007669"/>
    <property type="project" value="InterPro"/>
</dbReference>
<dbReference type="PROSITE" id="PS50021">
    <property type="entry name" value="CH"/>
    <property type="match status" value="1"/>
</dbReference>
<dbReference type="Proteomes" id="UP000515159">
    <property type="component" value="Chromosome 15"/>
</dbReference>
<keyword evidence="8" id="KW-1185">Reference proteome</keyword>
<dbReference type="Gene3D" id="1.10.418.10">
    <property type="entry name" value="Calponin-like domain"/>
    <property type="match status" value="1"/>
</dbReference>
<keyword evidence="3" id="KW-0206">Cytoskeleton</keyword>
<feature type="region of interest" description="Disordered" evidence="5">
    <location>
        <begin position="701"/>
        <end position="724"/>
    </location>
</feature>
<feature type="region of interest" description="Disordered" evidence="5">
    <location>
        <begin position="320"/>
        <end position="377"/>
    </location>
</feature>
<dbReference type="GO" id="GO:0060296">
    <property type="term" value="P:regulation of cilium beat frequency involved in ciliary motility"/>
    <property type="evidence" value="ECO:0007669"/>
    <property type="project" value="UniProtKB-ARBA"/>
</dbReference>
<dbReference type="GeneID" id="117348777"/>
<name>A0A6P8P8L8_GEOSA</name>
<feature type="compositionally biased region" description="Low complexity" evidence="5">
    <location>
        <begin position="986"/>
        <end position="996"/>
    </location>
</feature>
<dbReference type="InterPro" id="IPR003108">
    <property type="entry name" value="GAR_dom"/>
</dbReference>
<dbReference type="SMART" id="SM00243">
    <property type="entry name" value="GAS2"/>
    <property type="match status" value="1"/>
</dbReference>
<evidence type="ECO:0000259" key="7">
    <source>
        <dbReference type="PROSITE" id="PS51460"/>
    </source>
</evidence>
<dbReference type="PANTHER" id="PTHR46756">
    <property type="entry name" value="TRANSGELIN"/>
    <property type="match status" value="1"/>
</dbReference>
<feature type="region of interest" description="Disordered" evidence="5">
    <location>
        <begin position="539"/>
        <end position="584"/>
    </location>
</feature>
<dbReference type="OrthoDB" id="206130at2759"/>
<protein>
    <submittedName>
        <fullName evidence="9">GAS2-like protein 2A isoform X1</fullName>
    </submittedName>
</protein>
<dbReference type="GO" id="GO:0051764">
    <property type="term" value="P:actin crosslink formation"/>
    <property type="evidence" value="ECO:0007669"/>
    <property type="project" value="TreeGrafter"/>
</dbReference>
<feature type="compositionally biased region" description="Basic and acidic residues" evidence="5">
    <location>
        <begin position="353"/>
        <end position="362"/>
    </location>
</feature>
<dbReference type="GO" id="GO:0001578">
    <property type="term" value="P:microtubule bundle formation"/>
    <property type="evidence" value="ECO:0007669"/>
    <property type="project" value="TreeGrafter"/>
</dbReference>
<sequence length="1017" mass="114090">MSGIQEATVKSIRPFKSSEEYLFAMKEDLAEWLNDLYDLQITVDSFLEVLETGTILCQHANNVTLVAEEFSSEYPTLAEKLQLPKSRVTVNGSAQPGTFQARDNVSNFIYWCRREMDVKDVLMFETEDLVLRKNEKNFILCLLELARRASRFGMSAPILIQMEEEIEEEIREEMDLPPPEIPIPKPCKPDRKFCDFKNLDQMVQYLVSCCTCPVQFSMVKVSEGKYRVGDSSTLIFVRILRNHVMVRVGGGWDTLEHYLDKHDPCRCTSLSHKQVLKSGSGPKQAAPVHEITARLVPCQDHPNKPQAALIVSRSQSPLPPVEWRTYTSGSPNSKATPSSSSPERSGRTQGSRDLQRQSDPRRVNPARGSECFSAVSQRQLFGDERTASLQITSPRNSQDNSCVSVSSLTPHLTGSEDETSVASDISLESQCISEKERIPVHAKKRVVIKDNRLIQTPTVQATILRDSAQMVSKLSAYQSHKLQESRVQGAASPIKQLYSSPQPSSKGPVQSLKTNPGGATRSVQNPGIVRSFSPVKQMSVLPKPGNQMRITDKSAPAVSRPPTPSRSSYYGKSQLRNGNKVPDGDTMKMTTHQNFKITQNVDVFQNQKECLSVKKERSQSNTNRLNLPEQGKNTAWSNPAYVKESKNANENSSIESFSEHGDRECTLLFINPKQEKQLYRSLEDEILSNIKVLSNIKGDFEESNNLENEPGDSTSEFSTLSNSETHNYSPLEVSMSSGSLLPVPLKSLGVGVPRSGVYINTKWQSEAGYDDVVAELSKGHRQLNKVDVESWIAKIPPKERVEVYKESNNSLLNKSKTKREPLERAYSKRKTGTSETKGFLRPRRLPSQRARRVSIEVNRNTVTSHTISDKQKVSHLPPDQTETLQGIKPKRCLKKPERVPSIYKLKLRPRIRPRKDNRPGKQPSRIPTPVTYRQLKKTINTKGLERNQSSCTSRQQVQTLLSAKLQKTTLNNAGHVQDTESEEDISPSVSSYVGSSGRKEVEEKSSCKAEDDEESWV</sequence>
<feature type="compositionally biased region" description="Polar residues" evidence="5">
    <location>
        <begin position="390"/>
        <end position="412"/>
    </location>
</feature>
<dbReference type="SMART" id="SM00033">
    <property type="entry name" value="CH"/>
    <property type="match status" value="1"/>
</dbReference>
<organism evidence="8 9">
    <name type="scientific">Geotrypetes seraphini</name>
    <name type="common">Gaboon caecilian</name>
    <name type="synonym">Caecilia seraphini</name>
    <dbReference type="NCBI Taxonomy" id="260995"/>
    <lineage>
        <taxon>Eukaryota</taxon>
        <taxon>Metazoa</taxon>
        <taxon>Chordata</taxon>
        <taxon>Craniata</taxon>
        <taxon>Vertebrata</taxon>
        <taxon>Euteleostomi</taxon>
        <taxon>Amphibia</taxon>
        <taxon>Gymnophiona</taxon>
        <taxon>Geotrypetes</taxon>
    </lineage>
</organism>
<feature type="region of interest" description="Disordered" evidence="5">
    <location>
        <begin position="865"/>
        <end position="884"/>
    </location>
</feature>